<dbReference type="Gene3D" id="1.10.880.10">
    <property type="entry name" value="Transcription factor, Skn-1-like, DNA-binding domain"/>
    <property type="match status" value="1"/>
</dbReference>
<dbReference type="SMART" id="SM00338">
    <property type="entry name" value="BRLZ"/>
    <property type="match status" value="1"/>
</dbReference>
<feature type="compositionally biased region" description="Low complexity" evidence="8">
    <location>
        <begin position="188"/>
        <end position="203"/>
    </location>
</feature>
<keyword evidence="5" id="KW-0804">Transcription</keyword>
<dbReference type="GO" id="GO:0000978">
    <property type="term" value="F:RNA polymerase II cis-regulatory region sequence-specific DNA binding"/>
    <property type="evidence" value="ECO:0007669"/>
    <property type="project" value="InterPro"/>
</dbReference>
<evidence type="ECO:0000256" key="8">
    <source>
        <dbReference type="SAM" id="MobiDB-lite"/>
    </source>
</evidence>
<dbReference type="Proteomes" id="UP001148018">
    <property type="component" value="Unassembled WGS sequence"/>
</dbReference>
<dbReference type="Pfam" id="PF03131">
    <property type="entry name" value="bZIP_Maf"/>
    <property type="match status" value="1"/>
</dbReference>
<dbReference type="InterPro" id="IPR004826">
    <property type="entry name" value="bZIP_Maf"/>
</dbReference>
<evidence type="ECO:0000256" key="1">
    <source>
        <dbReference type="ARBA" id="ARBA00008157"/>
    </source>
</evidence>
<evidence type="ECO:0000259" key="9">
    <source>
        <dbReference type="PROSITE" id="PS50217"/>
    </source>
</evidence>
<sequence>MCSTANYVLPLRRTCEALAAPGGKCGEVSMSAGFQGVRPHGTADATGQDMDLAWQELMTITDLQGFDVPAENSYEPQYHSVESMGAMAGYGMGVRHVPAAFELSTAPYEEAYSEMGQACHHLGTTAEALYPHITHLGPRMLPASAPTQLACEKEQVKNVCTTSRATNMPWTAHRFNMHHSSVDDLESDSGLSLGSSPPLASPEDAPSATTLYQNTDVHGFTFSNRQSNGLHQTKGPQSHFPAASQPQPHLYSYPGVHSYPSSQHSFSNEQSIALTPVPLQPHYHSNTLNDQIGAPEVSSRGGPQHGINPQLSPLSRDERRATALKIPFSVDKIINLPVDDFNELLTLYTMSESQLALVRDIRRRGKNKVAAQNCRKRKLENIVQLEEELDQLQGEKEQLAQQRLEFQHSLAIVKCHLTDLYSKMFSYLKDEHGQPYSIDEYFLQQTPDGKVYLVPQTPMSGRQPC</sequence>
<dbReference type="InterPro" id="IPR004827">
    <property type="entry name" value="bZIP"/>
</dbReference>
<feature type="domain" description="BZIP" evidence="9">
    <location>
        <begin position="357"/>
        <end position="420"/>
    </location>
</feature>
<gene>
    <name evidence="10" type="ORF">NHX12_012873</name>
</gene>
<evidence type="ECO:0000256" key="7">
    <source>
        <dbReference type="SAM" id="Coils"/>
    </source>
</evidence>
<evidence type="ECO:0000256" key="2">
    <source>
        <dbReference type="ARBA" id="ARBA00023015"/>
    </source>
</evidence>
<feature type="region of interest" description="Disordered" evidence="8">
    <location>
        <begin position="182"/>
        <end position="264"/>
    </location>
</feature>
<keyword evidence="3" id="KW-0238">DNA-binding</keyword>
<comment type="similarity">
    <text evidence="1">Belongs to the bZIP family. CNC subfamily.</text>
</comment>
<name>A0A9Q0DGB1_9TELE</name>
<protein>
    <recommendedName>
        <fullName evidence="9">BZIP domain-containing protein</fullName>
    </recommendedName>
</protein>
<dbReference type="AlphaFoldDB" id="A0A9Q0DGB1"/>
<feature type="region of interest" description="Disordered" evidence="8">
    <location>
        <begin position="279"/>
        <end position="316"/>
    </location>
</feature>
<proteinExistence type="inferred from homology"/>
<reference evidence="10" key="1">
    <citation type="submission" date="2022-07" db="EMBL/GenBank/DDBJ databases">
        <title>Chromosome-level genome of Muraenolepis orangiensis.</title>
        <authorList>
            <person name="Kim J."/>
        </authorList>
    </citation>
    <scope>NUCLEOTIDE SEQUENCE</scope>
    <source>
        <strain evidence="10">KU_S4_2022</strain>
        <tissue evidence="10">Muscle</tissue>
    </source>
</reference>
<keyword evidence="2" id="KW-0805">Transcription regulation</keyword>
<organism evidence="10 11">
    <name type="scientific">Muraenolepis orangiensis</name>
    <name type="common">Patagonian moray cod</name>
    <dbReference type="NCBI Taxonomy" id="630683"/>
    <lineage>
        <taxon>Eukaryota</taxon>
        <taxon>Metazoa</taxon>
        <taxon>Chordata</taxon>
        <taxon>Craniata</taxon>
        <taxon>Vertebrata</taxon>
        <taxon>Euteleostomi</taxon>
        <taxon>Actinopterygii</taxon>
        <taxon>Neopterygii</taxon>
        <taxon>Teleostei</taxon>
        <taxon>Neoteleostei</taxon>
        <taxon>Acanthomorphata</taxon>
        <taxon>Zeiogadaria</taxon>
        <taxon>Gadariae</taxon>
        <taxon>Gadiformes</taxon>
        <taxon>Muraenolepidoidei</taxon>
        <taxon>Muraenolepididae</taxon>
        <taxon>Muraenolepis</taxon>
    </lineage>
</organism>
<dbReference type="PROSITE" id="PS00036">
    <property type="entry name" value="BZIP_BASIC"/>
    <property type="match status" value="1"/>
</dbReference>
<comment type="caution">
    <text evidence="10">The sequence shown here is derived from an EMBL/GenBank/DDBJ whole genome shotgun (WGS) entry which is preliminary data.</text>
</comment>
<dbReference type="EMBL" id="JANIIK010000117">
    <property type="protein sequence ID" value="KAJ3586475.1"/>
    <property type="molecule type" value="Genomic_DNA"/>
</dbReference>
<dbReference type="SUPFAM" id="SSF47454">
    <property type="entry name" value="A DNA-binding domain in eukaryotic transcription factors"/>
    <property type="match status" value="1"/>
</dbReference>
<feature type="coiled-coil region" evidence="7">
    <location>
        <begin position="375"/>
        <end position="409"/>
    </location>
</feature>
<keyword evidence="4" id="KW-0010">Activator</keyword>
<dbReference type="CDD" id="cd14720">
    <property type="entry name" value="bZIP_NFE2-like"/>
    <property type="match status" value="1"/>
</dbReference>
<dbReference type="PROSITE" id="PS50217">
    <property type="entry name" value="BZIP"/>
    <property type="match status" value="1"/>
</dbReference>
<dbReference type="InterPro" id="IPR047167">
    <property type="entry name" value="NFE2-like"/>
</dbReference>
<accession>A0A9Q0DGB1</accession>
<evidence type="ECO:0000313" key="10">
    <source>
        <dbReference type="EMBL" id="KAJ3586475.1"/>
    </source>
</evidence>
<dbReference type="OrthoDB" id="7458135at2759"/>
<evidence type="ECO:0000313" key="11">
    <source>
        <dbReference type="Proteomes" id="UP001148018"/>
    </source>
</evidence>
<dbReference type="InterPro" id="IPR046347">
    <property type="entry name" value="bZIP_sf"/>
</dbReference>
<dbReference type="GO" id="GO:0000981">
    <property type="term" value="F:DNA-binding transcription factor activity, RNA polymerase II-specific"/>
    <property type="evidence" value="ECO:0007669"/>
    <property type="project" value="TreeGrafter"/>
</dbReference>
<keyword evidence="7" id="KW-0175">Coiled coil</keyword>
<dbReference type="InterPro" id="IPR008917">
    <property type="entry name" value="TF_DNA-bd_sf"/>
</dbReference>
<evidence type="ECO:0000256" key="4">
    <source>
        <dbReference type="ARBA" id="ARBA00023159"/>
    </source>
</evidence>
<dbReference type="SUPFAM" id="SSF57959">
    <property type="entry name" value="Leucine zipper domain"/>
    <property type="match status" value="1"/>
</dbReference>
<keyword evidence="11" id="KW-1185">Reference proteome</keyword>
<evidence type="ECO:0000256" key="6">
    <source>
        <dbReference type="ARBA" id="ARBA00023242"/>
    </source>
</evidence>
<evidence type="ECO:0000256" key="5">
    <source>
        <dbReference type="ARBA" id="ARBA00023163"/>
    </source>
</evidence>
<evidence type="ECO:0000256" key="3">
    <source>
        <dbReference type="ARBA" id="ARBA00023125"/>
    </source>
</evidence>
<dbReference type="GO" id="GO:0005634">
    <property type="term" value="C:nucleus"/>
    <property type="evidence" value="ECO:0007669"/>
    <property type="project" value="TreeGrafter"/>
</dbReference>
<dbReference type="PANTHER" id="PTHR24411:SF26">
    <property type="entry name" value="TRANSCRIPTION FACTOR NF-E2 45 KDA SUBUNIT"/>
    <property type="match status" value="1"/>
</dbReference>
<keyword evidence="6" id="KW-0539">Nucleus</keyword>
<dbReference type="PANTHER" id="PTHR24411">
    <property type="entry name" value="NUCLEAR FACTOR ERYTHROID 2-RELATED FACTOR"/>
    <property type="match status" value="1"/>
</dbReference>
<feature type="compositionally biased region" description="Polar residues" evidence="8">
    <location>
        <begin position="207"/>
        <end position="236"/>
    </location>
</feature>